<dbReference type="InterPro" id="IPR036390">
    <property type="entry name" value="WH_DNA-bd_sf"/>
</dbReference>
<dbReference type="SUPFAM" id="SSF46785">
    <property type="entry name" value="Winged helix' DNA-binding domain"/>
    <property type="match status" value="1"/>
</dbReference>
<dbReference type="GeneID" id="54481140"/>
<comment type="subunit">
    <text evidence="4">Component of the eukaryotic translation initiation factor 3 (eIF-3) complex.</text>
</comment>
<evidence type="ECO:0000259" key="5">
    <source>
        <dbReference type="PROSITE" id="PS50250"/>
    </source>
</evidence>
<dbReference type="PANTHER" id="PTHR13022">
    <property type="entry name" value="EUKARYOTIC TRANSLATION INITIATION FACTOR 3 SUBUNIT 11"/>
    <property type="match status" value="1"/>
</dbReference>
<comment type="subcellular location">
    <subcellularLocation>
        <location evidence="4">Cytoplasm</location>
    </subcellularLocation>
</comment>
<dbReference type="GO" id="GO:0006446">
    <property type="term" value="P:regulation of translational initiation"/>
    <property type="evidence" value="ECO:0007669"/>
    <property type="project" value="InterPro"/>
</dbReference>
<dbReference type="InterPro" id="IPR016024">
    <property type="entry name" value="ARM-type_fold"/>
</dbReference>
<comment type="function">
    <text evidence="4">Component of the eukaryotic translation initiation factor 3 (eIF-3) complex, which is involved in protein synthesis of a specialized repertoire of mRNAs and, together with other initiation factors, stimulates binding of mRNA and methionyl-tRNAi to the 40S ribosome. The eIF-3 complex specifically targets and initiates translation of a subset of mRNAs involved in cell proliferation.</text>
</comment>
<dbReference type="FunFam" id="1.25.40.250:FF:000003">
    <property type="entry name" value="Eukaryotic translation initiation factor 3 subunit K"/>
    <property type="match status" value="1"/>
</dbReference>
<keyword evidence="7" id="KW-1185">Reference proteome</keyword>
<dbReference type="GO" id="GO:0003743">
    <property type="term" value="F:translation initiation factor activity"/>
    <property type="evidence" value="ECO:0007669"/>
    <property type="project" value="UniProtKB-UniRule"/>
</dbReference>
<proteinExistence type="inferred from homology"/>
<dbReference type="InterPro" id="IPR016020">
    <property type="entry name" value="Transl_init_fac_sub12_N_euk"/>
</dbReference>
<dbReference type="AlphaFoldDB" id="A0A6A6WDC5"/>
<dbReference type="RefSeq" id="XP_033603283.1">
    <property type="nucleotide sequence ID" value="XM_033740086.1"/>
</dbReference>
<dbReference type="OrthoDB" id="337745at2759"/>
<dbReference type="InterPro" id="IPR033464">
    <property type="entry name" value="CSN8_PSD8_EIF3K"/>
</dbReference>
<dbReference type="FunFam" id="1.10.10.10:FF:000389">
    <property type="entry name" value="Eukaryotic translation initiation factor 3 subunit K"/>
    <property type="match status" value="1"/>
</dbReference>
<evidence type="ECO:0000313" key="7">
    <source>
        <dbReference type="Proteomes" id="UP000799437"/>
    </source>
</evidence>
<feature type="domain" description="PCI" evidence="5">
    <location>
        <begin position="46"/>
        <end position="224"/>
    </location>
</feature>
<evidence type="ECO:0000256" key="2">
    <source>
        <dbReference type="ARBA" id="ARBA00022540"/>
    </source>
</evidence>
<dbReference type="InterPro" id="IPR036388">
    <property type="entry name" value="WH-like_DNA-bd_sf"/>
</dbReference>
<dbReference type="HAMAP" id="MF_03010">
    <property type="entry name" value="eIF3k"/>
    <property type="match status" value="1"/>
</dbReference>
<organism evidence="6 7">
    <name type="scientific">Pseudovirgaria hyperparasitica</name>
    <dbReference type="NCBI Taxonomy" id="470096"/>
    <lineage>
        <taxon>Eukaryota</taxon>
        <taxon>Fungi</taxon>
        <taxon>Dikarya</taxon>
        <taxon>Ascomycota</taxon>
        <taxon>Pezizomycotina</taxon>
        <taxon>Dothideomycetes</taxon>
        <taxon>Dothideomycetes incertae sedis</taxon>
        <taxon>Acrospermales</taxon>
        <taxon>Acrospermaceae</taxon>
        <taxon>Pseudovirgaria</taxon>
    </lineage>
</organism>
<evidence type="ECO:0000313" key="6">
    <source>
        <dbReference type="EMBL" id="KAF2760832.1"/>
    </source>
</evidence>
<name>A0A6A6WDC5_9PEZI</name>
<dbReference type="Gene3D" id="1.25.40.250">
    <property type="entry name" value="ARM repeat, domain 1"/>
    <property type="match status" value="1"/>
</dbReference>
<keyword evidence="3 4" id="KW-0648">Protein biosynthesis</keyword>
<dbReference type="SUPFAM" id="SSF48371">
    <property type="entry name" value="ARM repeat"/>
    <property type="match status" value="1"/>
</dbReference>
<dbReference type="GO" id="GO:0043022">
    <property type="term" value="F:ribosome binding"/>
    <property type="evidence" value="ECO:0007669"/>
    <property type="project" value="InterPro"/>
</dbReference>
<gene>
    <name evidence="6" type="ORF">EJ05DRAFT_243658</name>
</gene>
<reference evidence="6" key="1">
    <citation type="journal article" date="2020" name="Stud. Mycol.">
        <title>101 Dothideomycetes genomes: a test case for predicting lifestyles and emergence of pathogens.</title>
        <authorList>
            <person name="Haridas S."/>
            <person name="Albert R."/>
            <person name="Binder M."/>
            <person name="Bloem J."/>
            <person name="Labutti K."/>
            <person name="Salamov A."/>
            <person name="Andreopoulos B."/>
            <person name="Baker S."/>
            <person name="Barry K."/>
            <person name="Bills G."/>
            <person name="Bluhm B."/>
            <person name="Cannon C."/>
            <person name="Castanera R."/>
            <person name="Culley D."/>
            <person name="Daum C."/>
            <person name="Ezra D."/>
            <person name="Gonzalez J."/>
            <person name="Henrissat B."/>
            <person name="Kuo A."/>
            <person name="Liang C."/>
            <person name="Lipzen A."/>
            <person name="Lutzoni F."/>
            <person name="Magnuson J."/>
            <person name="Mondo S."/>
            <person name="Nolan M."/>
            <person name="Ohm R."/>
            <person name="Pangilinan J."/>
            <person name="Park H.-J."/>
            <person name="Ramirez L."/>
            <person name="Alfaro M."/>
            <person name="Sun H."/>
            <person name="Tritt A."/>
            <person name="Yoshinaga Y."/>
            <person name="Zwiers L.-H."/>
            <person name="Turgeon B."/>
            <person name="Goodwin S."/>
            <person name="Spatafora J."/>
            <person name="Crous P."/>
            <person name="Grigoriev I."/>
        </authorList>
    </citation>
    <scope>NUCLEOTIDE SEQUENCE</scope>
    <source>
        <strain evidence="6">CBS 121739</strain>
    </source>
</reference>
<dbReference type="GO" id="GO:0001732">
    <property type="term" value="P:formation of cytoplasmic translation initiation complex"/>
    <property type="evidence" value="ECO:0007669"/>
    <property type="project" value="UniProtKB-UniRule"/>
</dbReference>
<dbReference type="Proteomes" id="UP000799437">
    <property type="component" value="Unassembled WGS sequence"/>
</dbReference>
<accession>A0A6A6WDC5</accession>
<dbReference type="GO" id="GO:0033290">
    <property type="term" value="C:eukaryotic 48S preinitiation complex"/>
    <property type="evidence" value="ECO:0007669"/>
    <property type="project" value="UniProtKB-UniRule"/>
</dbReference>
<evidence type="ECO:0000256" key="1">
    <source>
        <dbReference type="ARBA" id="ARBA00022490"/>
    </source>
</evidence>
<dbReference type="GO" id="GO:0016282">
    <property type="term" value="C:eukaryotic 43S preinitiation complex"/>
    <property type="evidence" value="ECO:0007669"/>
    <property type="project" value="UniProtKB-UniRule"/>
</dbReference>
<dbReference type="PROSITE" id="PS50250">
    <property type="entry name" value="PCI"/>
    <property type="match status" value="1"/>
</dbReference>
<dbReference type="InterPro" id="IPR000717">
    <property type="entry name" value="PCI_dom"/>
</dbReference>
<evidence type="ECO:0000256" key="3">
    <source>
        <dbReference type="ARBA" id="ARBA00022917"/>
    </source>
</evidence>
<dbReference type="Gene3D" id="1.10.10.10">
    <property type="entry name" value="Winged helix-like DNA-binding domain superfamily/Winged helix DNA-binding domain"/>
    <property type="match status" value="1"/>
</dbReference>
<evidence type="ECO:0000256" key="4">
    <source>
        <dbReference type="HAMAP-Rule" id="MF_03010"/>
    </source>
</evidence>
<dbReference type="GO" id="GO:0005852">
    <property type="term" value="C:eukaryotic translation initiation factor 3 complex"/>
    <property type="evidence" value="ECO:0007669"/>
    <property type="project" value="UniProtKB-UniRule"/>
</dbReference>
<protein>
    <recommendedName>
        <fullName evidence="4">Eukaryotic translation initiation factor 3 subunit K</fullName>
        <shortName evidence="4">eIF3k</shortName>
    </recommendedName>
    <alternativeName>
        <fullName evidence="4">eIF-3 p25</fullName>
    </alternativeName>
</protein>
<dbReference type="Pfam" id="PF10075">
    <property type="entry name" value="CSN8_PSD8_EIF3K"/>
    <property type="match status" value="1"/>
</dbReference>
<dbReference type="PANTHER" id="PTHR13022:SF0">
    <property type="entry name" value="EUKARYOTIC TRANSLATION INITIATION FACTOR 3 SUBUNIT K"/>
    <property type="match status" value="1"/>
</dbReference>
<keyword evidence="1 4" id="KW-0963">Cytoplasm</keyword>
<sequence>MGVAFDYAPDRPEQIDQILNGLERYNPETTGVFQDYVMQQCESQTYDCYANLALLKLYQFNPHLTRDETITNILVKSLTVFPSPDFSLCLSLLPPHLLSPSLNPSTRPSGDLAESVQKLSVLNNLLSSADYSSFWSTLDSDDLYADLVADVSGFEELMRVRIAVTVSQTIREVQKEILSSWLNLSGNEFEHFVGTVCGWKVDGSKVAIPLNKENEAKGTVVRENVKFDQFSRIVRRAYEQPA</sequence>
<comment type="similarity">
    <text evidence="4">Belongs to the eIF-3 subunit K family.</text>
</comment>
<dbReference type="GO" id="GO:0003723">
    <property type="term" value="F:RNA binding"/>
    <property type="evidence" value="ECO:0007669"/>
    <property type="project" value="UniProtKB-UniRule"/>
</dbReference>
<keyword evidence="2 4" id="KW-0396">Initiation factor</keyword>
<dbReference type="InterPro" id="IPR009374">
    <property type="entry name" value="eIF3k"/>
</dbReference>
<dbReference type="EMBL" id="ML996567">
    <property type="protein sequence ID" value="KAF2760832.1"/>
    <property type="molecule type" value="Genomic_DNA"/>
</dbReference>